<protein>
    <submittedName>
        <fullName evidence="1">Uncharacterized protein</fullName>
    </submittedName>
</protein>
<accession>B0JVI1</accession>
<evidence type="ECO:0000313" key="1">
    <source>
        <dbReference type="EMBL" id="BAG01515.1"/>
    </source>
</evidence>
<reference evidence="1 2" key="1">
    <citation type="journal article" date="2007" name="DNA Res.">
        <title>Complete genomic structure of the bloom-forming toxic cyanobacterium Microcystis aeruginosa NIES-843.</title>
        <authorList>
            <person name="Kaneko T."/>
            <person name="Nakajima N."/>
            <person name="Okamoto S."/>
            <person name="Suzuki I."/>
            <person name="Tanabe Y."/>
            <person name="Tamaoki M."/>
            <person name="Nakamura Y."/>
            <person name="Kasai F."/>
            <person name="Watanabe A."/>
            <person name="Kawashima K."/>
            <person name="Kishida Y."/>
            <person name="Ono A."/>
            <person name="Shimizu Y."/>
            <person name="Takahashi C."/>
            <person name="Minami C."/>
            <person name="Fujishiro T."/>
            <person name="Kohara M."/>
            <person name="Katoh M."/>
            <person name="Nakazaki N."/>
            <person name="Nakayama S."/>
            <person name="Yamada M."/>
            <person name="Tabata S."/>
            <person name="Watanabe M.M."/>
        </authorList>
    </citation>
    <scope>NUCLEOTIDE SEQUENCE [LARGE SCALE GENOMIC DNA]</scope>
    <source>
        <strain evidence="2">NIES-843 / IAM M-247</strain>
    </source>
</reference>
<evidence type="ECO:0000313" key="2">
    <source>
        <dbReference type="Proteomes" id="UP000001510"/>
    </source>
</evidence>
<dbReference type="HOGENOM" id="CLU_2991663_0_0_3"/>
<dbReference type="AlphaFoldDB" id="B0JVI1"/>
<dbReference type="PaxDb" id="449447-MAE_16930"/>
<organism evidence="1 2">
    <name type="scientific">Microcystis aeruginosa (strain NIES-843 / IAM M-2473)</name>
    <dbReference type="NCBI Taxonomy" id="449447"/>
    <lineage>
        <taxon>Bacteria</taxon>
        <taxon>Bacillati</taxon>
        <taxon>Cyanobacteriota</taxon>
        <taxon>Cyanophyceae</taxon>
        <taxon>Oscillatoriophycideae</taxon>
        <taxon>Chroococcales</taxon>
        <taxon>Microcystaceae</taxon>
        <taxon>Microcystis</taxon>
    </lineage>
</organism>
<sequence length="57" mass="6547">MPEKVWVLGTRTPAWVGKVRLAIFRGRKRIPLKREALNDLESSSHTQPVDYSILSNK</sequence>
<dbReference type="Proteomes" id="UP000001510">
    <property type="component" value="Chromosome"/>
</dbReference>
<gene>
    <name evidence="1" type="ordered locus">MAE_16930</name>
</gene>
<dbReference type="KEGG" id="mar:MAE_16930"/>
<keyword evidence="2" id="KW-1185">Reference proteome</keyword>
<proteinExistence type="predicted"/>
<dbReference type="EMBL" id="AP009552">
    <property type="protein sequence ID" value="BAG01515.1"/>
    <property type="molecule type" value="Genomic_DNA"/>
</dbReference>
<name>B0JVI1_MICAN</name>
<dbReference type="EnsemblBacteria" id="BAG01515">
    <property type="protein sequence ID" value="BAG01515"/>
    <property type="gene ID" value="MAE_16930"/>
</dbReference>